<keyword evidence="3" id="KW-1185">Reference proteome</keyword>
<name>A0A3R8S5U8_9BURK</name>
<organism evidence="2 3">
    <name type="scientific">Aquabacterium soli</name>
    <dbReference type="NCBI Taxonomy" id="2493092"/>
    <lineage>
        <taxon>Bacteria</taxon>
        <taxon>Pseudomonadati</taxon>
        <taxon>Pseudomonadota</taxon>
        <taxon>Betaproteobacteria</taxon>
        <taxon>Burkholderiales</taxon>
        <taxon>Aquabacterium</taxon>
    </lineage>
</organism>
<dbReference type="EMBL" id="RSED01000001">
    <property type="protein sequence ID" value="RRS06239.1"/>
    <property type="molecule type" value="Genomic_DNA"/>
</dbReference>
<dbReference type="AlphaFoldDB" id="A0A3R8S5U8"/>
<proteinExistence type="predicted"/>
<feature type="signal peptide" evidence="1">
    <location>
        <begin position="1"/>
        <end position="20"/>
    </location>
</feature>
<accession>A0A3R8S5U8</accession>
<reference evidence="2 3" key="1">
    <citation type="submission" date="2018-12" db="EMBL/GenBank/DDBJ databases">
        <title>The whole draft genome of Aquabacterium sp. SJQ9.</title>
        <authorList>
            <person name="Sun L."/>
            <person name="Gao X."/>
            <person name="Chen W."/>
            <person name="Huang K."/>
        </authorList>
    </citation>
    <scope>NUCLEOTIDE SEQUENCE [LARGE SCALE GENOMIC DNA]</scope>
    <source>
        <strain evidence="2 3">SJQ9</strain>
    </source>
</reference>
<evidence type="ECO:0000313" key="3">
    <source>
        <dbReference type="Proteomes" id="UP000269265"/>
    </source>
</evidence>
<gene>
    <name evidence="2" type="ORF">EIP75_01225</name>
</gene>
<keyword evidence="1" id="KW-0732">Signal</keyword>
<comment type="caution">
    <text evidence="2">The sequence shown here is derived from an EMBL/GenBank/DDBJ whole genome shotgun (WGS) entry which is preliminary data.</text>
</comment>
<dbReference type="Proteomes" id="UP000269265">
    <property type="component" value="Unassembled WGS sequence"/>
</dbReference>
<evidence type="ECO:0000256" key="1">
    <source>
        <dbReference type="SAM" id="SignalP"/>
    </source>
</evidence>
<feature type="chain" id="PRO_5018682502" evidence="1">
    <location>
        <begin position="21"/>
        <end position="309"/>
    </location>
</feature>
<sequence length="309" mass="32804">MKNPATVTSLLMALAGHSLAADVAPNSAPPAWTTPIAAASAASSPGSEAAPVQASPPLDIPTGAMLRTDETSLAFFAKTKASIPNDLSIYRPGPNMPEASPQLLRDQMSKTATTDFLGYMPRVRVTGCPQCKGSDFSKIMKSFLKGLGSYTDGPGKIEYRGELPIEIRWFNIGSSFLPTSTSQFGISYVYEGKLISMGRSTAVGKASDIYQQAEDLGVRLGYDLLFRIGVGLKPYTLMSLDANDTSMRKASLALGAGLTHVHTALGGVDARSRIEPVDPARHAHLLPAIDGINPGEVRPITEMILVPDR</sequence>
<protein>
    <submittedName>
        <fullName evidence="2">Uncharacterized protein</fullName>
    </submittedName>
</protein>
<evidence type="ECO:0000313" key="2">
    <source>
        <dbReference type="EMBL" id="RRS06239.1"/>
    </source>
</evidence>